<dbReference type="AlphaFoldDB" id="A0A3E1P5C6"/>
<dbReference type="Pfam" id="PF09697">
    <property type="entry name" value="Porph_ging"/>
    <property type="match status" value="1"/>
</dbReference>
<dbReference type="RefSeq" id="WP_116852670.1">
    <property type="nucleotide sequence ID" value="NZ_QTJV01000002.1"/>
</dbReference>
<gene>
    <name evidence="2" type="ORF">DXN04_07280</name>
</gene>
<dbReference type="NCBIfam" id="TIGR01200">
    <property type="entry name" value="GLPGLI"/>
    <property type="match status" value="1"/>
</dbReference>
<accession>A0A3E1P5C6</accession>
<proteinExistence type="predicted"/>
<feature type="chain" id="PRO_5017775598" evidence="1">
    <location>
        <begin position="21"/>
        <end position="253"/>
    </location>
</feature>
<name>A0A3E1P5C6_9BACT</name>
<evidence type="ECO:0000313" key="2">
    <source>
        <dbReference type="EMBL" id="RFM35188.1"/>
    </source>
</evidence>
<reference evidence="2 3" key="1">
    <citation type="submission" date="2018-08" db="EMBL/GenBank/DDBJ databases">
        <title>Chitinophaga sp. K20C18050901, a novel bacterium isolated from forest soil.</title>
        <authorList>
            <person name="Wang C."/>
        </authorList>
    </citation>
    <scope>NUCLEOTIDE SEQUENCE [LARGE SCALE GENOMIC DNA]</scope>
    <source>
        <strain evidence="2 3">K20C18050901</strain>
    </source>
</reference>
<keyword evidence="1" id="KW-0732">Signal</keyword>
<evidence type="ECO:0000256" key="1">
    <source>
        <dbReference type="SAM" id="SignalP"/>
    </source>
</evidence>
<keyword evidence="3" id="KW-1185">Reference proteome</keyword>
<dbReference type="InterPro" id="IPR005901">
    <property type="entry name" value="GLPGLI"/>
</dbReference>
<dbReference type="EMBL" id="QTJV01000002">
    <property type="protein sequence ID" value="RFM35188.1"/>
    <property type="molecule type" value="Genomic_DNA"/>
</dbReference>
<protein>
    <submittedName>
        <fullName evidence="2">GLPGLI family protein</fullName>
    </submittedName>
</protein>
<dbReference type="OrthoDB" id="1440774at2"/>
<feature type="signal peptide" evidence="1">
    <location>
        <begin position="1"/>
        <end position="20"/>
    </location>
</feature>
<sequence length="253" mass="28314">MRMLYILMAVCLLDVQPLTAQQRFPSSGTITFEKTINLHAYINKRIKERQDEGFSKQFLESYKSANPQFKRLNSKLSFSGSRTLFTPVPDLVTQDFMSDAPGIYQANIVYTDLATGLYTCQKQVYGDNLLINDTVRAIQWKITSETREIAGYQCRRANAIIMDSIYVVAFYTDQIHVSGGPESFTGLPGMILGVALPHDNATWFATSVDLTTVPPTSIVAPKKGKAMTAAQMKAKIKSVWGDNSFGTIWWLEL</sequence>
<organism evidence="2 3">
    <name type="scientific">Chitinophaga silvisoli</name>
    <dbReference type="NCBI Taxonomy" id="2291814"/>
    <lineage>
        <taxon>Bacteria</taxon>
        <taxon>Pseudomonadati</taxon>
        <taxon>Bacteroidota</taxon>
        <taxon>Chitinophagia</taxon>
        <taxon>Chitinophagales</taxon>
        <taxon>Chitinophagaceae</taxon>
        <taxon>Chitinophaga</taxon>
    </lineage>
</organism>
<evidence type="ECO:0000313" key="3">
    <source>
        <dbReference type="Proteomes" id="UP000261174"/>
    </source>
</evidence>
<comment type="caution">
    <text evidence="2">The sequence shown here is derived from an EMBL/GenBank/DDBJ whole genome shotgun (WGS) entry which is preliminary data.</text>
</comment>
<dbReference type="Proteomes" id="UP000261174">
    <property type="component" value="Unassembled WGS sequence"/>
</dbReference>